<feature type="transmembrane region" description="Helical" evidence="2">
    <location>
        <begin position="269"/>
        <end position="296"/>
    </location>
</feature>
<evidence type="ECO:0000313" key="4">
    <source>
        <dbReference type="Proteomes" id="UP000326757"/>
    </source>
</evidence>
<keyword evidence="2" id="KW-0472">Membrane</keyword>
<keyword evidence="2" id="KW-1133">Transmembrane helix</keyword>
<name>A0A5N6KC05_MONLA</name>
<evidence type="ECO:0000256" key="1">
    <source>
        <dbReference type="SAM" id="MobiDB-lite"/>
    </source>
</evidence>
<sequence>MGFSPNRNGPSSPAQEAGTIFPSDRITDKSSDRTLTPGHENQYYIQSTGVDIKRATKARKNAIYITSFLYLISFIFLVLTIIGNTHDRPVLRKTWFFRLDLTNIIPESVGTSITLTNSLARSLGLHDFYQVGLWNFCEGYNTEGITSCSKPQNLYWFNPVEILLNELLSGATVALPADINKILDLIRIASWIMFGFFLTGAVMSFTNIFLSHFTIYSRWVSGFYSIWAFISALLATTAAIIATVMFIIFRNVITSQAGLNIGAEIGNQMFAFMWIGAGCSIVAWVIHVGMCCCCASRRDVRNGRRMGSKKAYSSGAVVGEKSGGAKKRNLPVFKRSRGEGDVV</sequence>
<evidence type="ECO:0000313" key="3">
    <source>
        <dbReference type="EMBL" id="KAB8300956.1"/>
    </source>
</evidence>
<reference evidence="3 4" key="1">
    <citation type="submission" date="2019-06" db="EMBL/GenBank/DDBJ databases">
        <title>Genome Sequence of the Brown Rot Fungal Pathogen Monilinia laxa.</title>
        <authorList>
            <person name="De Miccolis Angelini R.M."/>
            <person name="Landi L."/>
            <person name="Abate D."/>
            <person name="Pollastro S."/>
            <person name="Romanazzi G."/>
            <person name="Faretra F."/>
        </authorList>
    </citation>
    <scope>NUCLEOTIDE SEQUENCE [LARGE SCALE GENOMIC DNA]</scope>
    <source>
        <strain evidence="3 4">Mlax316</strain>
    </source>
</reference>
<dbReference type="GO" id="GO:0005886">
    <property type="term" value="C:plasma membrane"/>
    <property type="evidence" value="ECO:0007669"/>
    <property type="project" value="InterPro"/>
</dbReference>
<dbReference type="InterPro" id="IPR052413">
    <property type="entry name" value="SUR7_domain"/>
</dbReference>
<dbReference type="OrthoDB" id="2327445at2759"/>
<evidence type="ECO:0008006" key="5">
    <source>
        <dbReference type="Google" id="ProtNLM"/>
    </source>
</evidence>
<dbReference type="GO" id="GO:0031505">
    <property type="term" value="P:fungal-type cell wall organization"/>
    <property type="evidence" value="ECO:0007669"/>
    <property type="project" value="TreeGrafter"/>
</dbReference>
<dbReference type="InterPro" id="IPR009571">
    <property type="entry name" value="SUR7/Rim9-like_fungi"/>
</dbReference>
<accession>A0A5N6KC05</accession>
<dbReference type="Pfam" id="PF06687">
    <property type="entry name" value="SUR7"/>
    <property type="match status" value="1"/>
</dbReference>
<feature type="region of interest" description="Disordered" evidence="1">
    <location>
        <begin position="1"/>
        <end position="33"/>
    </location>
</feature>
<feature type="transmembrane region" description="Helical" evidence="2">
    <location>
        <begin position="62"/>
        <end position="82"/>
    </location>
</feature>
<dbReference type="AlphaFoldDB" id="A0A5N6KC05"/>
<keyword evidence="4" id="KW-1185">Reference proteome</keyword>
<dbReference type="PANTHER" id="PTHR28019:SF2">
    <property type="entry name" value="CELL MEMBRANE PROTEIN YLR413W-RELATED"/>
    <property type="match status" value="1"/>
</dbReference>
<protein>
    <recommendedName>
        <fullName evidence="5">Integral membrane protein</fullName>
    </recommendedName>
</protein>
<dbReference type="PANTHER" id="PTHR28019">
    <property type="entry name" value="CELL MEMBRANE PROTEIN YLR413W-RELATED"/>
    <property type="match status" value="1"/>
</dbReference>
<feature type="region of interest" description="Disordered" evidence="1">
    <location>
        <begin position="319"/>
        <end position="343"/>
    </location>
</feature>
<dbReference type="GO" id="GO:0051285">
    <property type="term" value="C:cell cortex of cell tip"/>
    <property type="evidence" value="ECO:0007669"/>
    <property type="project" value="TreeGrafter"/>
</dbReference>
<keyword evidence="2" id="KW-0812">Transmembrane</keyword>
<comment type="caution">
    <text evidence="3">The sequence shown here is derived from an EMBL/GenBank/DDBJ whole genome shotgun (WGS) entry which is preliminary data.</text>
</comment>
<gene>
    <name evidence="3" type="ORF">EYC80_002880</name>
</gene>
<feature type="transmembrane region" description="Helical" evidence="2">
    <location>
        <begin position="222"/>
        <end position="249"/>
    </location>
</feature>
<dbReference type="Proteomes" id="UP000326757">
    <property type="component" value="Unassembled WGS sequence"/>
</dbReference>
<evidence type="ECO:0000256" key="2">
    <source>
        <dbReference type="SAM" id="Phobius"/>
    </source>
</evidence>
<dbReference type="EMBL" id="VIGI01000004">
    <property type="protein sequence ID" value="KAB8300956.1"/>
    <property type="molecule type" value="Genomic_DNA"/>
</dbReference>
<feature type="transmembrane region" description="Helical" evidence="2">
    <location>
        <begin position="188"/>
        <end position="210"/>
    </location>
</feature>
<organism evidence="3 4">
    <name type="scientific">Monilinia laxa</name>
    <name type="common">Brown rot fungus</name>
    <name type="synonym">Sclerotinia laxa</name>
    <dbReference type="NCBI Taxonomy" id="61186"/>
    <lineage>
        <taxon>Eukaryota</taxon>
        <taxon>Fungi</taxon>
        <taxon>Dikarya</taxon>
        <taxon>Ascomycota</taxon>
        <taxon>Pezizomycotina</taxon>
        <taxon>Leotiomycetes</taxon>
        <taxon>Helotiales</taxon>
        <taxon>Sclerotiniaceae</taxon>
        <taxon>Monilinia</taxon>
    </lineage>
</organism>
<proteinExistence type="predicted"/>
<feature type="compositionally biased region" description="Polar residues" evidence="1">
    <location>
        <begin position="1"/>
        <end position="14"/>
    </location>
</feature>